<accession>U7V9M7</accession>
<proteinExistence type="predicted"/>
<protein>
    <recommendedName>
        <fullName evidence="3">LysM domain-containing protein</fullName>
    </recommendedName>
</protein>
<dbReference type="InterPro" id="IPR011055">
    <property type="entry name" value="Dup_hybrid_motif"/>
</dbReference>
<keyword evidence="2" id="KW-1133">Transmembrane helix</keyword>
<evidence type="ECO:0000313" key="4">
    <source>
        <dbReference type="EMBL" id="ERT68422.1"/>
    </source>
</evidence>
<dbReference type="CDD" id="cd00118">
    <property type="entry name" value="LysM"/>
    <property type="match status" value="2"/>
</dbReference>
<dbReference type="Pfam" id="PF01476">
    <property type="entry name" value="LysM"/>
    <property type="match status" value="2"/>
</dbReference>
<dbReference type="PATRIC" id="fig|1319815.3.peg.1607"/>
<evidence type="ECO:0000313" key="5">
    <source>
        <dbReference type="Proteomes" id="UP000017081"/>
    </source>
</evidence>
<dbReference type="InterPro" id="IPR050570">
    <property type="entry name" value="Cell_wall_metabolism_enzyme"/>
</dbReference>
<dbReference type="Gene3D" id="2.70.70.10">
    <property type="entry name" value="Glucose Permease (Domain IIA)"/>
    <property type="match status" value="1"/>
</dbReference>
<evidence type="ECO:0000259" key="3">
    <source>
        <dbReference type="PROSITE" id="PS51782"/>
    </source>
</evidence>
<dbReference type="HOGENOM" id="CLU_865333_0_0_0"/>
<feature type="domain" description="LysM" evidence="3">
    <location>
        <begin position="143"/>
        <end position="186"/>
    </location>
</feature>
<dbReference type="Gene3D" id="3.10.350.10">
    <property type="entry name" value="LysM domain"/>
    <property type="match status" value="2"/>
</dbReference>
<evidence type="ECO:0000256" key="2">
    <source>
        <dbReference type="SAM" id="Phobius"/>
    </source>
</evidence>
<dbReference type="SUPFAM" id="SSF51261">
    <property type="entry name" value="Duplicated hybrid motif"/>
    <property type="match status" value="1"/>
</dbReference>
<dbReference type="STRING" id="1319815.HMPREF0202_01667"/>
<evidence type="ECO:0000256" key="1">
    <source>
        <dbReference type="ARBA" id="ARBA00022729"/>
    </source>
</evidence>
<dbReference type="InterPro" id="IPR018392">
    <property type="entry name" value="LysM"/>
</dbReference>
<comment type="caution">
    <text evidence="4">The sequence shown here is derived from an EMBL/GenBank/DDBJ whole genome shotgun (WGS) entry which is preliminary data.</text>
</comment>
<dbReference type="SMART" id="SM00257">
    <property type="entry name" value="LysM"/>
    <property type="match status" value="2"/>
</dbReference>
<reference evidence="4 5" key="1">
    <citation type="submission" date="2013-08" db="EMBL/GenBank/DDBJ databases">
        <authorList>
            <person name="Weinstock G."/>
            <person name="Sodergren E."/>
            <person name="Wylie T."/>
            <person name="Fulton L."/>
            <person name="Fulton R."/>
            <person name="Fronick C."/>
            <person name="O'Laughlin M."/>
            <person name="Godfrey J."/>
            <person name="Miner T."/>
            <person name="Herter B."/>
            <person name="Appelbaum E."/>
            <person name="Cordes M."/>
            <person name="Lek S."/>
            <person name="Wollam A."/>
            <person name="Pepin K.H."/>
            <person name="Palsikar V.B."/>
            <person name="Mitreva M."/>
            <person name="Wilson R.K."/>
        </authorList>
    </citation>
    <scope>NUCLEOTIDE SEQUENCE [LARGE SCALE GENOMIC DNA]</scope>
    <source>
        <strain evidence="4 5">ATCC BAA-474</strain>
    </source>
</reference>
<keyword evidence="1" id="KW-0732">Signal</keyword>
<dbReference type="RefSeq" id="WP_023051204.1">
    <property type="nucleotide sequence ID" value="NZ_CP173065.2"/>
</dbReference>
<dbReference type="SUPFAM" id="SSF54106">
    <property type="entry name" value="LysM domain"/>
    <property type="match status" value="1"/>
</dbReference>
<gene>
    <name evidence="4" type="ORF">HMPREF0202_01667</name>
</gene>
<keyword evidence="2" id="KW-0472">Membrane</keyword>
<dbReference type="AlphaFoldDB" id="U7V9M7"/>
<dbReference type="EMBL" id="AXZF01000066">
    <property type="protein sequence ID" value="ERT68422.1"/>
    <property type="molecule type" value="Genomic_DNA"/>
</dbReference>
<name>U7V9M7_9FUSO</name>
<dbReference type="Pfam" id="PF01551">
    <property type="entry name" value="Peptidase_M23"/>
    <property type="match status" value="1"/>
</dbReference>
<dbReference type="CDD" id="cd12797">
    <property type="entry name" value="M23_peptidase"/>
    <property type="match status" value="1"/>
</dbReference>
<dbReference type="Proteomes" id="UP000017081">
    <property type="component" value="Unassembled WGS sequence"/>
</dbReference>
<dbReference type="PANTHER" id="PTHR21666:SF289">
    <property type="entry name" value="L-ALA--D-GLU ENDOPEPTIDASE"/>
    <property type="match status" value="1"/>
</dbReference>
<keyword evidence="5" id="KW-1185">Reference proteome</keyword>
<keyword evidence="2" id="KW-0812">Transmembrane</keyword>
<dbReference type="eggNOG" id="COG0739">
    <property type="taxonomic scope" value="Bacteria"/>
</dbReference>
<dbReference type="InterPro" id="IPR036779">
    <property type="entry name" value="LysM_dom_sf"/>
</dbReference>
<organism evidence="4 5">
    <name type="scientific">Cetobacterium somerae ATCC BAA-474</name>
    <dbReference type="NCBI Taxonomy" id="1319815"/>
    <lineage>
        <taxon>Bacteria</taxon>
        <taxon>Fusobacteriati</taxon>
        <taxon>Fusobacteriota</taxon>
        <taxon>Fusobacteriia</taxon>
        <taxon>Fusobacteriales</taxon>
        <taxon>Fusobacteriaceae</taxon>
        <taxon>Cetobacterium</taxon>
    </lineage>
</organism>
<dbReference type="PANTHER" id="PTHR21666">
    <property type="entry name" value="PEPTIDASE-RELATED"/>
    <property type="match status" value="1"/>
</dbReference>
<dbReference type="PROSITE" id="PS51782">
    <property type="entry name" value="LYSM"/>
    <property type="match status" value="2"/>
</dbReference>
<dbReference type="GO" id="GO:0004222">
    <property type="term" value="F:metalloendopeptidase activity"/>
    <property type="evidence" value="ECO:0007669"/>
    <property type="project" value="TreeGrafter"/>
</dbReference>
<dbReference type="InterPro" id="IPR016047">
    <property type="entry name" value="M23ase_b-sheet_dom"/>
</dbReference>
<feature type="domain" description="LysM" evidence="3">
    <location>
        <begin position="94"/>
        <end position="137"/>
    </location>
</feature>
<sequence>MKEIFKIFAIIIAAFIAMLILVFKPYKSEVVDLKKFTEYYSETTTVEDGGGFELVDGNFYTIEKEYKIGEDESIEGVPLEDLDLKQAYEIPKLESYVVASGDTLGGIADKNGISLEVLKANNPGISNNLKAGQKIKIVKSNGVFYKVRRGDSLFKIALAYKIDVDDLRKYNNLRNDNIRVGEELFIYNPSEESLKRLTRSGSVNRTTVQKNFTMPVKWAGVTSPFGKRFHPVLKRYIQHAGVDMRARYVPLMASKDGTVVFAGYMTGYGKIIKINHGNGFETRSAHLDKMYVKTGDRVKAGQVIGKTGMSGRVTGPHLHFEIRKNGKANNPMNYLVR</sequence>
<feature type="transmembrane region" description="Helical" evidence="2">
    <location>
        <begin position="7"/>
        <end position="26"/>
    </location>
</feature>